<organism evidence="1 2">
    <name type="scientific">Ensete ventricosum</name>
    <name type="common">Abyssinian banana</name>
    <name type="synonym">Musa ensete</name>
    <dbReference type="NCBI Taxonomy" id="4639"/>
    <lineage>
        <taxon>Eukaryota</taxon>
        <taxon>Viridiplantae</taxon>
        <taxon>Streptophyta</taxon>
        <taxon>Embryophyta</taxon>
        <taxon>Tracheophyta</taxon>
        <taxon>Spermatophyta</taxon>
        <taxon>Magnoliopsida</taxon>
        <taxon>Liliopsida</taxon>
        <taxon>Zingiberales</taxon>
        <taxon>Musaceae</taxon>
        <taxon>Ensete</taxon>
    </lineage>
</organism>
<dbReference type="EMBL" id="AMZH03013276">
    <property type="protein sequence ID" value="RRT49552.1"/>
    <property type="molecule type" value="Genomic_DNA"/>
</dbReference>
<accession>A0A426YCT1</accession>
<protein>
    <submittedName>
        <fullName evidence="1">Uncharacterized protein</fullName>
    </submittedName>
</protein>
<proteinExistence type="predicted"/>
<dbReference type="Proteomes" id="UP000287651">
    <property type="component" value="Unassembled WGS sequence"/>
</dbReference>
<dbReference type="AlphaFoldDB" id="A0A426YCT1"/>
<evidence type="ECO:0000313" key="2">
    <source>
        <dbReference type="Proteomes" id="UP000287651"/>
    </source>
</evidence>
<name>A0A426YCT1_ENSVE</name>
<sequence length="120" mass="12973">MSASAERDPDRRKEVVGVRLSLLFPVWRASDPPAQHEDKEISEEDQVGMRLAGATKCSPSPVFCSRLPGVIGDYPPRRAAAAVSSLRLLASVCFADTVDDGGDDAPAIRNLTVRLTRLLL</sequence>
<reference evidence="1 2" key="1">
    <citation type="journal article" date="2014" name="Agronomy (Basel)">
        <title>A Draft Genome Sequence for Ensete ventricosum, the Drought-Tolerant Tree Against Hunger.</title>
        <authorList>
            <person name="Harrison J."/>
            <person name="Moore K.A."/>
            <person name="Paszkiewicz K."/>
            <person name="Jones T."/>
            <person name="Grant M."/>
            <person name="Ambacheew D."/>
            <person name="Muzemil S."/>
            <person name="Studholme D.J."/>
        </authorList>
    </citation>
    <scope>NUCLEOTIDE SEQUENCE [LARGE SCALE GENOMIC DNA]</scope>
</reference>
<evidence type="ECO:0000313" key="1">
    <source>
        <dbReference type="EMBL" id="RRT49552.1"/>
    </source>
</evidence>
<gene>
    <name evidence="1" type="ORF">B296_00028947</name>
</gene>
<comment type="caution">
    <text evidence="1">The sequence shown here is derived from an EMBL/GenBank/DDBJ whole genome shotgun (WGS) entry which is preliminary data.</text>
</comment>